<sequence>MDLATIDVTSPFSRSFHKFRDLPAELRIRIWRLATPKSAVVERAVESTTMYGLRRHAPIPAVLQVCRESRAELLYESDSRRGASDEQFEIVYLSKEDRESRKGAYMNYASDTLLIYRAPQRAIMPDASNFANVQNLAMEWGLRPCWIQGQCHVGVKFIQQFPALKTLTLLVNFKLESDLPSSEPRRHRERRQQRRALHEIKNWVLDAVKEQEGPGWTPPEVRVVQKTKYWSGAPTSHDHKLRF</sequence>
<dbReference type="Pfam" id="PF20150">
    <property type="entry name" value="2EXR"/>
    <property type="match status" value="1"/>
</dbReference>
<gene>
    <name evidence="2" type="ORF">CkaCkLH20_04266</name>
</gene>
<dbReference type="AlphaFoldDB" id="A0A9P6I6K7"/>
<dbReference type="OrthoDB" id="3513892at2759"/>
<comment type="caution">
    <text evidence="2">The sequence shown here is derived from an EMBL/GenBank/DDBJ whole genome shotgun (WGS) entry which is preliminary data.</text>
</comment>
<organism evidence="2 3">
    <name type="scientific">Colletotrichum karsti</name>
    <dbReference type="NCBI Taxonomy" id="1095194"/>
    <lineage>
        <taxon>Eukaryota</taxon>
        <taxon>Fungi</taxon>
        <taxon>Dikarya</taxon>
        <taxon>Ascomycota</taxon>
        <taxon>Pezizomycotina</taxon>
        <taxon>Sordariomycetes</taxon>
        <taxon>Hypocreomycetidae</taxon>
        <taxon>Glomerellales</taxon>
        <taxon>Glomerellaceae</taxon>
        <taxon>Colletotrichum</taxon>
        <taxon>Colletotrichum boninense species complex</taxon>
    </lineage>
</organism>
<reference evidence="2" key="2">
    <citation type="submission" date="2020-11" db="EMBL/GenBank/DDBJ databases">
        <title>Whole genome sequencing of Colletotrichum sp.</title>
        <authorList>
            <person name="Li H."/>
        </authorList>
    </citation>
    <scope>NUCLEOTIDE SEQUENCE</scope>
    <source>
        <strain evidence="2">CkLH20</strain>
    </source>
</reference>
<name>A0A9P6I6K7_9PEZI</name>
<proteinExistence type="predicted"/>
<evidence type="ECO:0000259" key="1">
    <source>
        <dbReference type="Pfam" id="PF20150"/>
    </source>
</evidence>
<dbReference type="RefSeq" id="XP_038747689.1">
    <property type="nucleotide sequence ID" value="XM_038886985.1"/>
</dbReference>
<dbReference type="Proteomes" id="UP000781932">
    <property type="component" value="Unassembled WGS sequence"/>
</dbReference>
<reference evidence="2" key="1">
    <citation type="submission" date="2020-03" db="EMBL/GenBank/DDBJ databases">
        <authorList>
            <person name="He L."/>
        </authorList>
    </citation>
    <scope>NUCLEOTIDE SEQUENCE</scope>
    <source>
        <strain evidence="2">CkLH20</strain>
    </source>
</reference>
<accession>A0A9P6I6K7</accession>
<protein>
    <recommendedName>
        <fullName evidence="1">2EXR domain-containing protein</fullName>
    </recommendedName>
</protein>
<keyword evidence="3" id="KW-1185">Reference proteome</keyword>
<dbReference type="PANTHER" id="PTHR35910">
    <property type="entry name" value="2EXR DOMAIN-CONTAINING PROTEIN"/>
    <property type="match status" value="1"/>
</dbReference>
<dbReference type="EMBL" id="JAATWM020000011">
    <property type="protein sequence ID" value="KAF9878228.1"/>
    <property type="molecule type" value="Genomic_DNA"/>
</dbReference>
<evidence type="ECO:0000313" key="3">
    <source>
        <dbReference type="Proteomes" id="UP000781932"/>
    </source>
</evidence>
<dbReference type="GeneID" id="62160059"/>
<dbReference type="InterPro" id="IPR045518">
    <property type="entry name" value="2EXR"/>
</dbReference>
<feature type="domain" description="2EXR" evidence="1">
    <location>
        <begin position="16"/>
        <end position="113"/>
    </location>
</feature>
<dbReference type="PANTHER" id="PTHR35910:SF1">
    <property type="entry name" value="2EXR DOMAIN-CONTAINING PROTEIN"/>
    <property type="match status" value="1"/>
</dbReference>
<evidence type="ECO:0000313" key="2">
    <source>
        <dbReference type="EMBL" id="KAF9878228.1"/>
    </source>
</evidence>